<feature type="region of interest" description="Disordered" evidence="1">
    <location>
        <begin position="237"/>
        <end position="258"/>
    </location>
</feature>
<protein>
    <submittedName>
        <fullName evidence="2">Uncharacterized protein</fullName>
    </submittedName>
</protein>
<proteinExistence type="predicted"/>
<accession>A0AA39HC95</accession>
<evidence type="ECO:0000313" key="2">
    <source>
        <dbReference type="EMBL" id="KAK0403195.1"/>
    </source>
</evidence>
<gene>
    <name evidence="2" type="ORF">QR680_016774</name>
</gene>
<dbReference type="EMBL" id="JAUCMV010000004">
    <property type="protein sequence ID" value="KAK0403195.1"/>
    <property type="molecule type" value="Genomic_DNA"/>
</dbReference>
<organism evidence="2 3">
    <name type="scientific">Steinernema hermaphroditum</name>
    <dbReference type="NCBI Taxonomy" id="289476"/>
    <lineage>
        <taxon>Eukaryota</taxon>
        <taxon>Metazoa</taxon>
        <taxon>Ecdysozoa</taxon>
        <taxon>Nematoda</taxon>
        <taxon>Chromadorea</taxon>
        <taxon>Rhabditida</taxon>
        <taxon>Tylenchina</taxon>
        <taxon>Panagrolaimomorpha</taxon>
        <taxon>Strongyloidoidea</taxon>
        <taxon>Steinernematidae</taxon>
        <taxon>Steinernema</taxon>
    </lineage>
</organism>
<sequence length="280" mass="31729">MQHLYGPPGWVTDDLLTKCIMKNADLLVSANSDGHNRTLRNLKRPPSERAAVALESITGRPFISARTRPPDEEDELWEARLNPVGPRDEGIATHPQEKPQVPALNCTGIVGAHIDAKLFEQDLPEDLEFINRELLEEELMDLDEVDQKEIRELIDETRKREAAAVLFERRERYIVDPRRRVINPYLLDEKGERLQVEPASSVSSVMTSECDTMQLSSGGSSIHYRTEILNRLRRMDEMRGEESQEFEGAAADDESSFGDGCIEISDDDSFIFEPAEDECS</sequence>
<evidence type="ECO:0000313" key="3">
    <source>
        <dbReference type="Proteomes" id="UP001175271"/>
    </source>
</evidence>
<keyword evidence="3" id="KW-1185">Reference proteome</keyword>
<dbReference type="AlphaFoldDB" id="A0AA39HC95"/>
<dbReference type="Proteomes" id="UP001175271">
    <property type="component" value="Unassembled WGS sequence"/>
</dbReference>
<name>A0AA39HC95_9BILA</name>
<comment type="caution">
    <text evidence="2">The sequence shown here is derived from an EMBL/GenBank/DDBJ whole genome shotgun (WGS) entry which is preliminary data.</text>
</comment>
<evidence type="ECO:0000256" key="1">
    <source>
        <dbReference type="SAM" id="MobiDB-lite"/>
    </source>
</evidence>
<reference evidence="2" key="1">
    <citation type="submission" date="2023-06" db="EMBL/GenBank/DDBJ databases">
        <title>Genomic analysis of the entomopathogenic nematode Steinernema hermaphroditum.</title>
        <authorList>
            <person name="Schwarz E.M."/>
            <person name="Heppert J.K."/>
            <person name="Baniya A."/>
            <person name="Schwartz H.T."/>
            <person name="Tan C.-H."/>
            <person name="Antoshechkin I."/>
            <person name="Sternberg P.W."/>
            <person name="Goodrich-Blair H."/>
            <person name="Dillman A.R."/>
        </authorList>
    </citation>
    <scope>NUCLEOTIDE SEQUENCE</scope>
    <source>
        <strain evidence="2">PS9179</strain>
        <tissue evidence="2">Whole animal</tissue>
    </source>
</reference>